<dbReference type="Gene3D" id="3.40.190.10">
    <property type="entry name" value="Periplasmic binding protein-like II"/>
    <property type="match status" value="1"/>
</dbReference>
<gene>
    <name evidence="1" type="ORF">SDC9_189891</name>
</gene>
<reference evidence="1" key="1">
    <citation type="submission" date="2019-08" db="EMBL/GenBank/DDBJ databases">
        <authorList>
            <person name="Kucharzyk K."/>
            <person name="Murdoch R.W."/>
            <person name="Higgins S."/>
            <person name="Loffler F."/>
        </authorList>
    </citation>
    <scope>NUCLEOTIDE SEQUENCE</scope>
</reference>
<protein>
    <submittedName>
        <fullName evidence="1">Uncharacterized protein</fullName>
    </submittedName>
</protein>
<dbReference type="AlphaFoldDB" id="A0A645I1K3"/>
<name>A0A645I1K3_9ZZZZ</name>
<comment type="caution">
    <text evidence="1">The sequence shown here is derived from an EMBL/GenBank/DDBJ whole genome shotgun (WGS) entry which is preliminary data.</text>
</comment>
<proteinExistence type="predicted"/>
<sequence>MSSASQNKEAAWEFIKFLATDPTAQAISSRIGVPMLVSYANSDEYLSEYYGNPAYNKLAFVEMLDHATSWQSSGLWAKINDEIINQYKMVVNGKQDVDTAIANIQAAGEKIMAE</sequence>
<dbReference type="EMBL" id="VSSQ01100017">
    <property type="protein sequence ID" value="MPN42334.1"/>
    <property type="molecule type" value="Genomic_DNA"/>
</dbReference>
<accession>A0A645I1K3</accession>
<evidence type="ECO:0000313" key="1">
    <source>
        <dbReference type="EMBL" id="MPN42334.1"/>
    </source>
</evidence>
<organism evidence="1">
    <name type="scientific">bioreactor metagenome</name>
    <dbReference type="NCBI Taxonomy" id="1076179"/>
    <lineage>
        <taxon>unclassified sequences</taxon>
        <taxon>metagenomes</taxon>
        <taxon>ecological metagenomes</taxon>
    </lineage>
</organism>
<dbReference type="SUPFAM" id="SSF53850">
    <property type="entry name" value="Periplasmic binding protein-like II"/>
    <property type="match status" value="1"/>
</dbReference>